<sequence>MIDTRAVLKDVAERLRAAIPEVEVALTPERPQAWRLNHPRAALLVAYGGSRYGDARDADLVVQERVLRVHVYVVARALHDAYGAVPLVDAAADALLGLRATNCGRMRLVSDRFVSEEAGIWTYELVFEAETLAIEDRDLSAVPRLARVTADYGFEQEAPP</sequence>
<reference evidence="1 2" key="1">
    <citation type="submission" date="2019-03" db="EMBL/GenBank/DDBJ databases">
        <title>Genomic Encyclopedia of Type Strains, Phase IV (KMG-IV): sequencing the most valuable type-strain genomes for metagenomic binning, comparative biology and taxonomic classification.</title>
        <authorList>
            <person name="Goeker M."/>
        </authorList>
    </citation>
    <scope>NUCLEOTIDE SEQUENCE [LARGE SCALE GENOMIC DNA]</scope>
    <source>
        <strain evidence="1 2">DSM 19605</strain>
    </source>
</reference>
<dbReference type="EMBL" id="SNYL01000014">
    <property type="protein sequence ID" value="TDQ40966.1"/>
    <property type="molecule type" value="Genomic_DNA"/>
</dbReference>
<dbReference type="InterPro" id="IPR035934">
    <property type="entry name" value="Phage_tail_protein-like_sf"/>
</dbReference>
<name>A0A4R6U5E4_9BURK</name>
<accession>A0A4R6U5E4</accession>
<dbReference type="InterPro" id="IPR038042">
    <property type="entry name" value="Gp37-like"/>
</dbReference>
<keyword evidence="2" id="KW-1185">Reference proteome</keyword>
<dbReference type="AlphaFoldDB" id="A0A4R6U5E4"/>
<proteinExistence type="predicted"/>
<dbReference type="Proteomes" id="UP000295510">
    <property type="component" value="Unassembled WGS sequence"/>
</dbReference>
<evidence type="ECO:0000313" key="2">
    <source>
        <dbReference type="Proteomes" id="UP000295510"/>
    </source>
</evidence>
<dbReference type="RefSeq" id="WP_133598619.1">
    <property type="nucleotide sequence ID" value="NZ_SNYL01000014.1"/>
</dbReference>
<gene>
    <name evidence="1" type="ORF">DFR43_11451</name>
</gene>
<protein>
    <submittedName>
        <fullName evidence="1">Gp37 protein</fullName>
    </submittedName>
</protein>
<organism evidence="1 2">
    <name type="scientific">Tepidicella xavieri</name>
    <dbReference type="NCBI Taxonomy" id="360241"/>
    <lineage>
        <taxon>Bacteria</taxon>
        <taxon>Pseudomonadati</taxon>
        <taxon>Pseudomonadota</taxon>
        <taxon>Betaproteobacteria</taxon>
        <taxon>Burkholderiales</taxon>
        <taxon>Tepidicella</taxon>
    </lineage>
</organism>
<dbReference type="SUPFAM" id="SSF143749">
    <property type="entry name" value="Phage tail protein-like"/>
    <property type="match status" value="1"/>
</dbReference>
<comment type="caution">
    <text evidence="1">The sequence shown here is derived from an EMBL/GenBank/DDBJ whole genome shotgun (WGS) entry which is preliminary data.</text>
</comment>
<dbReference type="Gene3D" id="3.30.2000.10">
    <property type="entry name" value="Phage tail protein-like"/>
    <property type="match status" value="1"/>
</dbReference>
<dbReference type="Pfam" id="PF09646">
    <property type="entry name" value="Gp37"/>
    <property type="match status" value="1"/>
</dbReference>
<evidence type="ECO:0000313" key="1">
    <source>
        <dbReference type="EMBL" id="TDQ40966.1"/>
    </source>
</evidence>
<dbReference type="OrthoDB" id="8612631at2"/>
<dbReference type="InterPro" id="IPR018602">
    <property type="entry name" value="Gp37/STM4215"/>
</dbReference>